<dbReference type="GO" id="GO:0016020">
    <property type="term" value="C:membrane"/>
    <property type="evidence" value="ECO:0007669"/>
    <property type="project" value="UniProtKB-SubCell"/>
</dbReference>
<comment type="subcellular location">
    <subcellularLocation>
        <location evidence="1">Membrane</location>
        <topology evidence="1">Single-pass membrane protein</topology>
    </subcellularLocation>
</comment>
<evidence type="ECO:0000256" key="3">
    <source>
        <dbReference type="ARBA" id="ARBA00022989"/>
    </source>
</evidence>
<dbReference type="GeneID" id="73470118"/>
<keyword evidence="4" id="KW-0472">Membrane</keyword>
<dbReference type="GO" id="GO:0032469">
    <property type="term" value="P:endoplasmic reticulum calcium ion homeostasis"/>
    <property type="evidence" value="ECO:0007669"/>
    <property type="project" value="InterPro"/>
</dbReference>
<evidence type="ECO:0000256" key="5">
    <source>
        <dbReference type="SAM" id="MobiDB-lite"/>
    </source>
</evidence>
<accession>A0A8J5UYJ9</accession>
<evidence type="ECO:0000313" key="6">
    <source>
        <dbReference type="EMBL" id="KAG7663139.1"/>
    </source>
</evidence>
<feature type="compositionally biased region" description="Basic and acidic residues" evidence="5">
    <location>
        <begin position="350"/>
        <end position="359"/>
    </location>
</feature>
<sequence>MLFEHLSRLLPAGMQGGVSDYSDFTVEELTAMSIWQRLAIRDWRLELFTVGFIAIFALLFKAGDFYNQSKVTSFLKKLKPVLERNFYQVGVGEGKLYIKDNAEAYSSYATGRSNIAKVDIKLNLVPRENLFVWILESVLSFFSATVKAPEDIVEFTITPSIEYDNFIAAIVSKLGMNEARKLNYFLSLCKTSDSPNLPESFVYMSEANEFQEKITTNELKNALTLKSASFIKLIAITDQPVEKPENIRELYPRRRIVVSCNITNNAANIKVIEDVLDALFSFVDKLANKQITFRPEAVKRVVKTRETEIEKIRKVHEEAQKEKLAEEKAKQKREERDKLRALSREEQIKLEKKAQEKQQKKLQRKQKVKM</sequence>
<keyword evidence="3" id="KW-1133">Transmembrane helix</keyword>
<evidence type="ECO:0000256" key="4">
    <source>
        <dbReference type="ARBA" id="ARBA00023136"/>
    </source>
</evidence>
<dbReference type="GO" id="GO:0005783">
    <property type="term" value="C:endoplasmic reticulum"/>
    <property type="evidence" value="ECO:0007669"/>
    <property type="project" value="InterPro"/>
</dbReference>
<dbReference type="AlphaFoldDB" id="A0A8J5UYJ9"/>
<feature type="region of interest" description="Disordered" evidence="5">
    <location>
        <begin position="350"/>
        <end position="370"/>
    </location>
</feature>
<keyword evidence="2" id="KW-0812">Transmembrane</keyword>
<feature type="compositionally biased region" description="Basic residues" evidence="5">
    <location>
        <begin position="360"/>
        <end position="370"/>
    </location>
</feature>
<evidence type="ECO:0000256" key="2">
    <source>
        <dbReference type="ARBA" id="ARBA00022692"/>
    </source>
</evidence>
<protein>
    <recommendedName>
        <fullName evidence="8">DUF1682-domain-containing protein</fullName>
    </recommendedName>
</protein>
<dbReference type="PANTHER" id="PTHR12883:SF0">
    <property type="entry name" value="PAT COMPLEX SUBUNIT CCDC47"/>
    <property type="match status" value="1"/>
</dbReference>
<dbReference type="EMBL" id="JAGSYN010000144">
    <property type="protein sequence ID" value="KAG7663139.1"/>
    <property type="molecule type" value="Genomic_DNA"/>
</dbReference>
<dbReference type="GO" id="GO:0005509">
    <property type="term" value="F:calcium ion binding"/>
    <property type="evidence" value="ECO:0007669"/>
    <property type="project" value="InterPro"/>
</dbReference>
<dbReference type="PANTHER" id="PTHR12883">
    <property type="entry name" value="ADIPOCYTE-SPECIFIC PROTEIN 4-RELATED"/>
    <property type="match status" value="1"/>
</dbReference>
<evidence type="ECO:0008006" key="8">
    <source>
        <dbReference type="Google" id="ProtNLM"/>
    </source>
</evidence>
<gene>
    <name evidence="6" type="ORF">J8A68_003317</name>
</gene>
<dbReference type="Pfam" id="PF07946">
    <property type="entry name" value="CCDC47"/>
    <property type="match status" value="1"/>
</dbReference>
<organism evidence="6 7">
    <name type="scientific">[Candida] subhashii</name>
    <dbReference type="NCBI Taxonomy" id="561895"/>
    <lineage>
        <taxon>Eukaryota</taxon>
        <taxon>Fungi</taxon>
        <taxon>Dikarya</taxon>
        <taxon>Ascomycota</taxon>
        <taxon>Saccharomycotina</taxon>
        <taxon>Pichiomycetes</taxon>
        <taxon>Debaryomycetaceae</taxon>
        <taxon>Spathaspora</taxon>
    </lineage>
</organism>
<dbReference type="Proteomes" id="UP000694255">
    <property type="component" value="Unassembled WGS sequence"/>
</dbReference>
<dbReference type="OrthoDB" id="10039147at2759"/>
<reference evidence="6 7" key="1">
    <citation type="journal article" date="2021" name="DNA Res.">
        <title>Genome analysis of Candida subhashii reveals its hybrid nature and dual mitochondrial genome conformations.</title>
        <authorList>
            <person name="Mixao V."/>
            <person name="Hegedusova E."/>
            <person name="Saus E."/>
            <person name="Pryszcz L.P."/>
            <person name="Cillingova A."/>
            <person name="Nosek J."/>
            <person name="Gabaldon T."/>
        </authorList>
    </citation>
    <scope>NUCLEOTIDE SEQUENCE [LARGE SCALE GENOMIC DNA]</scope>
    <source>
        <strain evidence="6 7">CBS 10753</strain>
    </source>
</reference>
<name>A0A8J5UYJ9_9ASCO</name>
<evidence type="ECO:0000256" key="1">
    <source>
        <dbReference type="ARBA" id="ARBA00004167"/>
    </source>
</evidence>
<proteinExistence type="predicted"/>
<dbReference type="RefSeq" id="XP_049263371.1">
    <property type="nucleotide sequence ID" value="XM_049407161.1"/>
</dbReference>
<evidence type="ECO:0000313" key="7">
    <source>
        <dbReference type="Proteomes" id="UP000694255"/>
    </source>
</evidence>
<dbReference type="InterPro" id="IPR012879">
    <property type="entry name" value="CCDC47"/>
</dbReference>
<comment type="caution">
    <text evidence="6">The sequence shown here is derived from an EMBL/GenBank/DDBJ whole genome shotgun (WGS) entry which is preliminary data.</text>
</comment>
<keyword evidence="7" id="KW-1185">Reference proteome</keyword>